<dbReference type="AlphaFoldDB" id="A0A1Y2EQZ1"/>
<organism evidence="2 3">
    <name type="scientific">Neocallimastix californiae</name>
    <dbReference type="NCBI Taxonomy" id="1754190"/>
    <lineage>
        <taxon>Eukaryota</taxon>
        <taxon>Fungi</taxon>
        <taxon>Fungi incertae sedis</taxon>
        <taxon>Chytridiomycota</taxon>
        <taxon>Chytridiomycota incertae sedis</taxon>
        <taxon>Neocallimastigomycetes</taxon>
        <taxon>Neocallimastigales</taxon>
        <taxon>Neocallimastigaceae</taxon>
        <taxon>Neocallimastix</taxon>
    </lineage>
</organism>
<keyword evidence="1" id="KW-0472">Membrane</keyword>
<comment type="caution">
    <text evidence="2">The sequence shown here is derived from an EMBL/GenBank/DDBJ whole genome shotgun (WGS) entry which is preliminary data.</text>
</comment>
<feature type="transmembrane region" description="Helical" evidence="1">
    <location>
        <begin position="247"/>
        <end position="272"/>
    </location>
</feature>
<feature type="transmembrane region" description="Helical" evidence="1">
    <location>
        <begin position="558"/>
        <end position="581"/>
    </location>
</feature>
<feature type="transmembrane region" description="Helical" evidence="1">
    <location>
        <begin position="337"/>
        <end position="358"/>
    </location>
</feature>
<gene>
    <name evidence="2" type="ORF">LY90DRAFT_666452</name>
</gene>
<keyword evidence="3" id="KW-1185">Reference proteome</keyword>
<evidence type="ECO:0000313" key="3">
    <source>
        <dbReference type="Proteomes" id="UP000193920"/>
    </source>
</evidence>
<reference evidence="2 3" key="1">
    <citation type="submission" date="2016-08" db="EMBL/GenBank/DDBJ databases">
        <title>A Parts List for Fungal Cellulosomes Revealed by Comparative Genomics.</title>
        <authorList>
            <consortium name="DOE Joint Genome Institute"/>
            <person name="Haitjema C.H."/>
            <person name="Gilmore S.P."/>
            <person name="Henske J.K."/>
            <person name="Solomon K.V."/>
            <person name="De Groot R."/>
            <person name="Kuo A."/>
            <person name="Mondo S.J."/>
            <person name="Salamov A.A."/>
            <person name="Labutti K."/>
            <person name="Zhao Z."/>
            <person name="Chiniquy J."/>
            <person name="Barry K."/>
            <person name="Brewer H.M."/>
            <person name="Purvine S.O."/>
            <person name="Wright A.T."/>
            <person name="Boxma B."/>
            <person name="Van Alen T."/>
            <person name="Hackstein J.H."/>
            <person name="Baker S.E."/>
            <person name="Grigoriev I.V."/>
            <person name="O'Malley M.A."/>
        </authorList>
    </citation>
    <scope>NUCLEOTIDE SEQUENCE [LARGE SCALE GENOMIC DNA]</scope>
    <source>
        <strain evidence="2 3">G1</strain>
    </source>
</reference>
<proteinExistence type="predicted"/>
<dbReference type="EMBL" id="MCOG01000031">
    <property type="protein sequence ID" value="ORY74001.1"/>
    <property type="molecule type" value="Genomic_DNA"/>
</dbReference>
<dbReference type="STRING" id="1754190.A0A1Y2EQZ1"/>
<evidence type="ECO:0000256" key="1">
    <source>
        <dbReference type="SAM" id="Phobius"/>
    </source>
</evidence>
<feature type="transmembrane region" description="Helical" evidence="1">
    <location>
        <begin position="65"/>
        <end position="86"/>
    </location>
</feature>
<keyword evidence="1" id="KW-1133">Transmembrane helix</keyword>
<dbReference type="Proteomes" id="UP000193920">
    <property type="component" value="Unassembled WGS sequence"/>
</dbReference>
<name>A0A1Y2EQZ1_9FUNG</name>
<evidence type="ECO:0000313" key="2">
    <source>
        <dbReference type="EMBL" id="ORY74001.1"/>
    </source>
</evidence>
<sequence>MVTSSPNTILKEKKGSQNSLVSYSYSEDLSTTSGMGKEIKKKINSKNSMVHKFVLPIKKLQKNMWLFVGLFIIIFIIQIILSGLSANKIKEYASQISRNINIPGAISQTALNVRLLSYNLMLNDYRDYGKHINALKGTLRYLDTINMPSVNKEMGNLEIDGSLRVPVGSYAFDSFEKGKLGESYSKMVSYLKYCINREMIKDNETVDDILYEPHFKYIIVNSERNFDKVFSLCKEVLCNKIMERLNLLSIIALGLGVLLILFTLIVAYITLLPLEKSSSKIMYNSLRTFRYFSKDNFEQIICNYEEKIETLCQAIDIDKEIAESESKRFRKKINQKVYLIGSIIIILIYVVISVLPIITTRTKVTNIISLIQASSDRLTLIGNINLFTYEIMSNDRSIFLPDQPQRILKDYIDRLKKKQAQLKDGSYGGPTFDSYPSLDSVLKENGCHRLPNVQNTPCDSIVYNMDYGFTEEVANLPINELIREYLFYVEDFVRDVSNTDKYVVLPPTSKENIKIIYDQFIDSDFFKLQNGLIDNIIGDIQYIDDELINLSVGMIESFYNNMLVIICVGVVLIIIIVIFVLNRLFVNKIKEMNTLISFLFLVPTSIANKNEKYKRFLETSQTDE</sequence>
<keyword evidence="1" id="KW-0812">Transmembrane</keyword>
<dbReference type="OrthoDB" id="10517494at2759"/>
<accession>A0A1Y2EQZ1</accession>
<protein>
    <submittedName>
        <fullName evidence="2">Uncharacterized protein</fullName>
    </submittedName>
</protein>